<comment type="caution">
    <text evidence="2">The sequence shown here is derived from an EMBL/GenBank/DDBJ whole genome shotgun (WGS) entry which is preliminary data.</text>
</comment>
<name>A0AAN8X072_HALRR</name>
<sequence length="575" mass="63851">MNRPVLSILIWIFILFLHDVTASHFRGGLILINPTETQNPGEVEIEFTVSWSRTSSEGGDCDQDVIASGASLGYGDIECMAGCSGNVVPAIYQCTAFSIRGDWSQGYSRQVHTFVTGNGIVTIGFTDCCWSTSSDWNLVTTFSPDPRSDTGVINSTPRPVTSLNLRLLAGCNHTIAIPVTDPDNDIVRCRWASGYNECGTVCNFFPNAILDEETCTLQYEAIYGPGLYTVAIMVEDFLPGSNTPLSSVALQFMVEVFSSAASCSSVPQFLPPTIAEGKCLAIPPNSTFTTQMLAYSGKPGAQVVEFNTIAPDGLYKSSVYPDEDPNEYYVILSWAPDPSQYYSIHTLCYSALNSLDLASPQFCFQLIPGVYAPYIIQSSLLPTYNETIMTGHNNLHFEFSQPIRRPERSARMFINDYDTDGVLHVIDIHNSSEVLIYNESHVSFNPDFNFPECKSMYITFEEGAFVGFACYLESLAITDKDFWVFHTPCATKKPCVKRSRCPCKQKFTDLLSDVLCDDDDDDDDFPCDCHRPHIDGEPCNDVSYHLRKGHNSPTDIRNQAILRGERNIVIQDIDL</sequence>
<keyword evidence="1" id="KW-0732">Signal</keyword>
<dbReference type="Proteomes" id="UP001381693">
    <property type="component" value="Unassembled WGS sequence"/>
</dbReference>
<accession>A0AAN8X072</accession>
<proteinExistence type="predicted"/>
<reference evidence="2 3" key="1">
    <citation type="submission" date="2023-11" db="EMBL/GenBank/DDBJ databases">
        <title>Halocaridina rubra genome assembly.</title>
        <authorList>
            <person name="Smith C."/>
        </authorList>
    </citation>
    <scope>NUCLEOTIDE SEQUENCE [LARGE SCALE GENOMIC DNA]</scope>
    <source>
        <strain evidence="2">EP-1</strain>
        <tissue evidence="2">Whole</tissue>
    </source>
</reference>
<feature type="chain" id="PRO_5043039701" evidence="1">
    <location>
        <begin position="23"/>
        <end position="575"/>
    </location>
</feature>
<evidence type="ECO:0000256" key="1">
    <source>
        <dbReference type="SAM" id="SignalP"/>
    </source>
</evidence>
<evidence type="ECO:0000313" key="2">
    <source>
        <dbReference type="EMBL" id="KAK7074162.1"/>
    </source>
</evidence>
<dbReference type="EMBL" id="JAXCGZ010011760">
    <property type="protein sequence ID" value="KAK7074162.1"/>
    <property type="molecule type" value="Genomic_DNA"/>
</dbReference>
<gene>
    <name evidence="2" type="ORF">SK128_012723</name>
</gene>
<keyword evidence="3" id="KW-1185">Reference proteome</keyword>
<evidence type="ECO:0000313" key="3">
    <source>
        <dbReference type="Proteomes" id="UP001381693"/>
    </source>
</evidence>
<organism evidence="2 3">
    <name type="scientific">Halocaridina rubra</name>
    <name type="common">Hawaiian red shrimp</name>
    <dbReference type="NCBI Taxonomy" id="373956"/>
    <lineage>
        <taxon>Eukaryota</taxon>
        <taxon>Metazoa</taxon>
        <taxon>Ecdysozoa</taxon>
        <taxon>Arthropoda</taxon>
        <taxon>Crustacea</taxon>
        <taxon>Multicrustacea</taxon>
        <taxon>Malacostraca</taxon>
        <taxon>Eumalacostraca</taxon>
        <taxon>Eucarida</taxon>
        <taxon>Decapoda</taxon>
        <taxon>Pleocyemata</taxon>
        <taxon>Caridea</taxon>
        <taxon>Atyoidea</taxon>
        <taxon>Atyidae</taxon>
        <taxon>Halocaridina</taxon>
    </lineage>
</organism>
<feature type="signal peptide" evidence="1">
    <location>
        <begin position="1"/>
        <end position="22"/>
    </location>
</feature>
<protein>
    <submittedName>
        <fullName evidence="2">Uncharacterized protein</fullName>
    </submittedName>
</protein>
<dbReference type="AlphaFoldDB" id="A0AAN8X072"/>